<sequence>MTTVEVSIRDKIGAARRGESKYHDDILAYLRHFKRLVLRGGGNFGREFAGSLLALNLDRDALVFWDVRAEALGEIHGIPVAQPFSQDYDRDGTLIINCIPNGSLSGSVGEADFSARGYSHYLSGMALFEALLCSMSRETGFDASVCLNTTFCNWCSCKRLISLLQNDCAPAANSPARAPLTLGVASFVLNQKCTLQCTHCGQYINHYRSEERINFPLARVTTDIDRMFSAVDAIGYVSLIGGEPFLHPQLTDIVDHILHKPNFGVIGITTNGICEMSEATLQRLKNGKTRIIFSDYTGALDEKQRRLFALNVQKVAAAGIHHTVGQPLWSTPEPLLPRALPDDAVRALKQSCHSTDTCKTIQNGVYYPCTTTAGIGSHHLADLATDWVRIDETHSADELRQRIQALDAAPWFESCRRCGSDSVLLRQPGEQGVGQRYIHIGQR</sequence>
<dbReference type="CDD" id="cd01335">
    <property type="entry name" value="Radical_SAM"/>
    <property type="match status" value="1"/>
</dbReference>
<evidence type="ECO:0000259" key="6">
    <source>
        <dbReference type="Pfam" id="PF04055"/>
    </source>
</evidence>
<evidence type="ECO:0000256" key="1">
    <source>
        <dbReference type="ARBA" id="ARBA00001966"/>
    </source>
</evidence>
<dbReference type="SUPFAM" id="SSF102114">
    <property type="entry name" value="Radical SAM enzymes"/>
    <property type="match status" value="1"/>
</dbReference>
<dbReference type="Pfam" id="PF04055">
    <property type="entry name" value="Radical_SAM"/>
    <property type="match status" value="1"/>
</dbReference>
<dbReference type="SFLD" id="SFLDS00029">
    <property type="entry name" value="Radical_SAM"/>
    <property type="match status" value="1"/>
</dbReference>
<dbReference type="OrthoDB" id="9782387at2"/>
<gene>
    <name evidence="7" type="ORF">GHK24_07270</name>
</gene>
<evidence type="ECO:0000256" key="2">
    <source>
        <dbReference type="ARBA" id="ARBA00022691"/>
    </source>
</evidence>
<protein>
    <submittedName>
        <fullName evidence="7">4Fe-4S cluster-binding domain-containing protein</fullName>
    </submittedName>
</protein>
<evidence type="ECO:0000313" key="8">
    <source>
        <dbReference type="Proteomes" id="UP000480275"/>
    </source>
</evidence>
<keyword evidence="5" id="KW-0411">Iron-sulfur</keyword>
<dbReference type="GO" id="GO:0051536">
    <property type="term" value="F:iron-sulfur cluster binding"/>
    <property type="evidence" value="ECO:0007669"/>
    <property type="project" value="UniProtKB-KW"/>
</dbReference>
<dbReference type="AlphaFoldDB" id="A0A6L5JZB9"/>
<dbReference type="InterPro" id="IPR007197">
    <property type="entry name" value="rSAM"/>
</dbReference>
<proteinExistence type="predicted"/>
<comment type="cofactor">
    <cofactor evidence="1">
        <name>[4Fe-4S] cluster</name>
        <dbReference type="ChEBI" id="CHEBI:49883"/>
    </cofactor>
</comment>
<keyword evidence="2" id="KW-0949">S-adenosyl-L-methionine</keyword>
<evidence type="ECO:0000256" key="5">
    <source>
        <dbReference type="ARBA" id="ARBA00023014"/>
    </source>
</evidence>
<feature type="domain" description="Radical SAM core" evidence="6">
    <location>
        <begin position="191"/>
        <end position="291"/>
    </location>
</feature>
<dbReference type="InterPro" id="IPR050377">
    <property type="entry name" value="Radical_SAM_PqqE_MftC-like"/>
</dbReference>
<organism evidence="7 8">
    <name type="scientific">Rhodocyclus tenuis</name>
    <name type="common">Rhodospirillum tenue</name>
    <dbReference type="NCBI Taxonomy" id="1066"/>
    <lineage>
        <taxon>Bacteria</taxon>
        <taxon>Pseudomonadati</taxon>
        <taxon>Pseudomonadota</taxon>
        <taxon>Betaproteobacteria</taxon>
        <taxon>Rhodocyclales</taxon>
        <taxon>Rhodocyclaceae</taxon>
        <taxon>Rhodocyclus</taxon>
    </lineage>
</organism>
<dbReference type="InterPro" id="IPR013785">
    <property type="entry name" value="Aldolase_TIM"/>
</dbReference>
<dbReference type="InterPro" id="IPR058240">
    <property type="entry name" value="rSAM_sf"/>
</dbReference>
<comment type="caution">
    <text evidence="7">The sequence shown here is derived from an EMBL/GenBank/DDBJ whole genome shotgun (WGS) entry which is preliminary data.</text>
</comment>
<dbReference type="Gene3D" id="3.20.20.70">
    <property type="entry name" value="Aldolase class I"/>
    <property type="match status" value="1"/>
</dbReference>
<evidence type="ECO:0000313" key="7">
    <source>
        <dbReference type="EMBL" id="MQY51568.1"/>
    </source>
</evidence>
<keyword evidence="3" id="KW-0479">Metal-binding</keyword>
<accession>A0A6L5JZB9</accession>
<dbReference type="PANTHER" id="PTHR11228">
    <property type="entry name" value="RADICAL SAM DOMAIN PROTEIN"/>
    <property type="match status" value="1"/>
</dbReference>
<dbReference type="PANTHER" id="PTHR11228:SF7">
    <property type="entry name" value="PQQA PEPTIDE CYCLASE"/>
    <property type="match status" value="1"/>
</dbReference>
<keyword evidence="4" id="KW-0408">Iron</keyword>
<evidence type="ECO:0000256" key="3">
    <source>
        <dbReference type="ARBA" id="ARBA00022723"/>
    </source>
</evidence>
<dbReference type="GO" id="GO:0046872">
    <property type="term" value="F:metal ion binding"/>
    <property type="evidence" value="ECO:0007669"/>
    <property type="project" value="UniProtKB-KW"/>
</dbReference>
<dbReference type="EMBL" id="WIXJ01000004">
    <property type="protein sequence ID" value="MQY51568.1"/>
    <property type="molecule type" value="Genomic_DNA"/>
</dbReference>
<dbReference type="Proteomes" id="UP000480275">
    <property type="component" value="Unassembled WGS sequence"/>
</dbReference>
<reference evidence="7 8" key="1">
    <citation type="submission" date="2019-10" db="EMBL/GenBank/DDBJ databases">
        <title>Whole-genome sequence of the purple nonsulfur photosynthetic bacterium Rhodocyclus tenuis.</title>
        <authorList>
            <person name="Kyndt J.A."/>
            <person name="Meyer T.E."/>
        </authorList>
    </citation>
    <scope>NUCLEOTIDE SEQUENCE [LARGE SCALE GENOMIC DNA]</scope>
    <source>
        <strain evidence="7 8">DSM 110</strain>
    </source>
</reference>
<evidence type="ECO:0000256" key="4">
    <source>
        <dbReference type="ARBA" id="ARBA00023004"/>
    </source>
</evidence>
<name>A0A6L5JZB9_RHOTE</name>
<dbReference type="GO" id="GO:0003824">
    <property type="term" value="F:catalytic activity"/>
    <property type="evidence" value="ECO:0007669"/>
    <property type="project" value="InterPro"/>
</dbReference>